<proteinExistence type="predicted"/>
<keyword evidence="1" id="KW-0808">Transferase</keyword>
<dbReference type="Pfam" id="PF13489">
    <property type="entry name" value="Methyltransf_23"/>
    <property type="match status" value="1"/>
</dbReference>
<dbReference type="GO" id="GO:0032259">
    <property type="term" value="P:methylation"/>
    <property type="evidence" value="ECO:0007669"/>
    <property type="project" value="UniProtKB-KW"/>
</dbReference>
<dbReference type="RefSeq" id="WP_074217141.1">
    <property type="nucleotide sequence ID" value="NZ_FSRG01000006.1"/>
</dbReference>
<dbReference type="GO" id="GO:0008168">
    <property type="term" value="F:methyltransferase activity"/>
    <property type="evidence" value="ECO:0007669"/>
    <property type="project" value="UniProtKB-KW"/>
</dbReference>
<dbReference type="PANTHER" id="PTHR43861:SF1">
    <property type="entry name" value="TRANS-ACONITATE 2-METHYLTRANSFERASE"/>
    <property type="match status" value="1"/>
</dbReference>
<sequence length="192" mass="21647">MEYYNNYALEYSEKTLPIDMSEQYDRFLRTLPKNGFILDAGCGSGRDALYFLKKGYQVDAFDASEEMARLAGELTGLTVKCMRFQDFKPHPIYDGIWASASLLHVPFEELHDVLTVLRQSLKPGGTLYCSFKYGIHDSVDSLGRHFTNRTCETLDKDLVNAGFTGRRSITIEHSTTPEGTLQEWVSALAIAP</sequence>
<accession>A0A1N6I2H1</accession>
<dbReference type="AlphaFoldDB" id="A0A1N6I2H1"/>
<dbReference type="Gene3D" id="3.40.50.150">
    <property type="entry name" value="Vaccinia Virus protein VP39"/>
    <property type="match status" value="1"/>
</dbReference>
<evidence type="ECO:0000313" key="2">
    <source>
        <dbReference type="Proteomes" id="UP000184694"/>
    </source>
</evidence>
<dbReference type="InterPro" id="IPR029063">
    <property type="entry name" value="SAM-dependent_MTases_sf"/>
</dbReference>
<evidence type="ECO:0000313" key="1">
    <source>
        <dbReference type="EMBL" id="SIO26222.1"/>
    </source>
</evidence>
<dbReference type="CDD" id="cd02440">
    <property type="entry name" value="AdoMet_MTases"/>
    <property type="match status" value="1"/>
</dbReference>
<keyword evidence="2" id="KW-1185">Reference proteome</keyword>
<protein>
    <submittedName>
        <fullName evidence="1">Methyltransferase domain-containing protein</fullName>
    </submittedName>
</protein>
<name>A0A1N6I2H1_9BACT</name>
<organism evidence="1 2">
    <name type="scientific">Halodesulfovibrio marinisediminis DSM 17456</name>
    <dbReference type="NCBI Taxonomy" id="1121457"/>
    <lineage>
        <taxon>Bacteria</taxon>
        <taxon>Pseudomonadati</taxon>
        <taxon>Thermodesulfobacteriota</taxon>
        <taxon>Desulfovibrionia</taxon>
        <taxon>Desulfovibrionales</taxon>
        <taxon>Desulfovibrionaceae</taxon>
        <taxon>Halodesulfovibrio</taxon>
    </lineage>
</organism>
<reference evidence="2" key="1">
    <citation type="submission" date="2016-11" db="EMBL/GenBank/DDBJ databases">
        <authorList>
            <person name="Varghese N."/>
            <person name="Submissions S."/>
        </authorList>
    </citation>
    <scope>NUCLEOTIDE SEQUENCE [LARGE SCALE GENOMIC DNA]</scope>
    <source>
        <strain evidence="2">DSM 17456</strain>
    </source>
</reference>
<dbReference type="PANTHER" id="PTHR43861">
    <property type="entry name" value="TRANS-ACONITATE 2-METHYLTRANSFERASE-RELATED"/>
    <property type="match status" value="1"/>
</dbReference>
<dbReference type="EMBL" id="FSRG01000006">
    <property type="protein sequence ID" value="SIO26222.1"/>
    <property type="molecule type" value="Genomic_DNA"/>
</dbReference>
<gene>
    <name evidence="1" type="ORF">SAMN02745161_2363</name>
</gene>
<dbReference type="STRING" id="1121457.SAMN02745161_2363"/>
<keyword evidence="1" id="KW-0489">Methyltransferase</keyword>
<dbReference type="SUPFAM" id="SSF53335">
    <property type="entry name" value="S-adenosyl-L-methionine-dependent methyltransferases"/>
    <property type="match status" value="1"/>
</dbReference>
<dbReference type="Proteomes" id="UP000184694">
    <property type="component" value="Unassembled WGS sequence"/>
</dbReference>